<name>A0A438HPE0_VITVI</name>
<dbReference type="AlphaFoldDB" id="A0A438HPE0"/>
<gene>
    <name evidence="3" type="ORF">CK203_043230</name>
</gene>
<evidence type="ECO:0000313" key="3">
    <source>
        <dbReference type="EMBL" id="RVW86317.1"/>
    </source>
</evidence>
<dbReference type="PANTHER" id="PTHR33698:SF3">
    <property type="entry name" value="OS09G0266000 PROTEIN"/>
    <property type="match status" value="1"/>
</dbReference>
<dbReference type="SUPFAM" id="SSF54427">
    <property type="entry name" value="NTF2-like"/>
    <property type="match status" value="1"/>
</dbReference>
<evidence type="ECO:0000313" key="4">
    <source>
        <dbReference type="Proteomes" id="UP000288805"/>
    </source>
</evidence>
<dbReference type="InterPro" id="IPR032710">
    <property type="entry name" value="NTF2-like_dom_sf"/>
</dbReference>
<protein>
    <recommendedName>
        <fullName evidence="2">SnoaL-like domain-containing protein</fullName>
    </recommendedName>
</protein>
<organism evidence="3 4">
    <name type="scientific">Vitis vinifera</name>
    <name type="common">Grape</name>
    <dbReference type="NCBI Taxonomy" id="29760"/>
    <lineage>
        <taxon>Eukaryota</taxon>
        <taxon>Viridiplantae</taxon>
        <taxon>Streptophyta</taxon>
        <taxon>Embryophyta</taxon>
        <taxon>Tracheophyta</taxon>
        <taxon>Spermatophyta</taxon>
        <taxon>Magnoliopsida</taxon>
        <taxon>eudicotyledons</taxon>
        <taxon>Gunneridae</taxon>
        <taxon>Pentapetalae</taxon>
        <taxon>rosids</taxon>
        <taxon>Vitales</taxon>
        <taxon>Vitaceae</taxon>
        <taxon>Viteae</taxon>
        <taxon>Vitis</taxon>
    </lineage>
</organism>
<dbReference type="Pfam" id="PF12680">
    <property type="entry name" value="SnoaL_2"/>
    <property type="match status" value="1"/>
</dbReference>
<dbReference type="InterPro" id="IPR037401">
    <property type="entry name" value="SnoaL-like"/>
</dbReference>
<evidence type="ECO:0000256" key="1">
    <source>
        <dbReference type="SAM" id="MobiDB-lite"/>
    </source>
</evidence>
<dbReference type="PANTHER" id="PTHR33698">
    <property type="entry name" value="NUCLEAR TRANSPORT FACTOR 2 (NTF2)-LIKE PROTEIN"/>
    <property type="match status" value="1"/>
</dbReference>
<evidence type="ECO:0000259" key="2">
    <source>
        <dbReference type="Pfam" id="PF12680"/>
    </source>
</evidence>
<feature type="domain" description="SnoaL-like" evidence="2">
    <location>
        <begin position="88"/>
        <end position="164"/>
    </location>
</feature>
<proteinExistence type="predicted"/>
<feature type="region of interest" description="Disordered" evidence="1">
    <location>
        <begin position="44"/>
        <end position="76"/>
    </location>
</feature>
<comment type="caution">
    <text evidence="3">The sequence shown here is derived from an EMBL/GenBank/DDBJ whole genome shotgun (WGS) entry which is preliminary data.</text>
</comment>
<sequence length="206" mass="22591">MSLLTNSTTLLRPSKLSPPLLHPHTASIATHFTQRRSRRCNLLRVSSSPQNPTATIAEPVTTTQSDEANGDGGDGGDESILLSGSSVVRAFYAGINSHDLDSVEELIAHNCVYEDLIFPQPFVGRKAIMDFFNKFIDTISMELQFVIDDISEADSSAVGVTWHLGMLKDRFSVLSDFHTSDKFLFSTFKATNGGNDNRMEGEAFSI</sequence>
<dbReference type="EMBL" id="QGNW01000195">
    <property type="protein sequence ID" value="RVW86317.1"/>
    <property type="molecule type" value="Genomic_DNA"/>
</dbReference>
<reference evidence="3 4" key="1">
    <citation type="journal article" date="2018" name="PLoS Genet.">
        <title>Population sequencing reveals clonal diversity and ancestral inbreeding in the grapevine cultivar Chardonnay.</title>
        <authorList>
            <person name="Roach M.J."/>
            <person name="Johnson D.L."/>
            <person name="Bohlmann J."/>
            <person name="van Vuuren H.J."/>
            <person name="Jones S.J."/>
            <person name="Pretorius I.S."/>
            <person name="Schmidt S.A."/>
            <person name="Borneman A.R."/>
        </authorList>
    </citation>
    <scope>NUCLEOTIDE SEQUENCE [LARGE SCALE GENOMIC DNA]</scope>
    <source>
        <strain evidence="4">cv. Chardonnay</strain>
        <tissue evidence="3">Leaf</tissue>
    </source>
</reference>
<feature type="compositionally biased region" description="Polar residues" evidence="1">
    <location>
        <begin position="44"/>
        <end position="67"/>
    </location>
</feature>
<dbReference type="Gene3D" id="3.10.450.50">
    <property type="match status" value="1"/>
</dbReference>
<dbReference type="Proteomes" id="UP000288805">
    <property type="component" value="Unassembled WGS sequence"/>
</dbReference>
<accession>A0A438HPE0</accession>